<evidence type="ECO:0000256" key="7">
    <source>
        <dbReference type="ARBA" id="ARBA00023136"/>
    </source>
</evidence>
<evidence type="ECO:0000256" key="4">
    <source>
        <dbReference type="ARBA" id="ARBA00022692"/>
    </source>
</evidence>
<dbReference type="GO" id="GO:0008324">
    <property type="term" value="F:monoatomic cation transmembrane transporter activity"/>
    <property type="evidence" value="ECO:0007669"/>
    <property type="project" value="InterPro"/>
</dbReference>
<dbReference type="EMBL" id="LSRX01000913">
    <property type="protein sequence ID" value="OLP86469.1"/>
    <property type="molecule type" value="Genomic_DNA"/>
</dbReference>
<dbReference type="Proteomes" id="UP000186817">
    <property type="component" value="Unassembled WGS sequence"/>
</dbReference>
<evidence type="ECO:0000313" key="10">
    <source>
        <dbReference type="EMBL" id="OLP86469.1"/>
    </source>
</evidence>
<dbReference type="AlphaFoldDB" id="A0A1Q9CU72"/>
<dbReference type="InterPro" id="IPR036739">
    <property type="entry name" value="SLC41_membr_dom_sf"/>
</dbReference>
<accession>A0A1Q9CU72</accession>
<proteinExistence type="inferred from homology"/>
<dbReference type="GO" id="GO:0016020">
    <property type="term" value="C:membrane"/>
    <property type="evidence" value="ECO:0007669"/>
    <property type="project" value="UniProtKB-SubCell"/>
</dbReference>
<dbReference type="SUPFAM" id="SSF161093">
    <property type="entry name" value="MgtE membrane domain-like"/>
    <property type="match status" value="1"/>
</dbReference>
<keyword evidence="4 8" id="KW-0812">Transmembrane</keyword>
<evidence type="ECO:0000256" key="8">
    <source>
        <dbReference type="SAM" id="Phobius"/>
    </source>
</evidence>
<reference evidence="10 11" key="1">
    <citation type="submission" date="2016-02" db="EMBL/GenBank/DDBJ databases">
        <title>Genome analysis of coral dinoflagellate symbionts highlights evolutionary adaptations to a symbiotic lifestyle.</title>
        <authorList>
            <person name="Aranda M."/>
            <person name="Li Y."/>
            <person name="Liew Y.J."/>
            <person name="Baumgarten S."/>
            <person name="Simakov O."/>
            <person name="Wilson M."/>
            <person name="Piel J."/>
            <person name="Ashoor H."/>
            <person name="Bougouffa S."/>
            <person name="Bajic V.B."/>
            <person name="Ryu T."/>
            <person name="Ravasi T."/>
            <person name="Bayer T."/>
            <person name="Micklem G."/>
            <person name="Kim H."/>
            <person name="Bhak J."/>
            <person name="Lajeunesse T.C."/>
            <person name="Voolstra C.R."/>
        </authorList>
    </citation>
    <scope>NUCLEOTIDE SEQUENCE [LARGE SCALE GENOMIC DNA]</scope>
    <source>
        <strain evidence="10 11">CCMP2467</strain>
    </source>
</reference>
<feature type="domain" description="SLC41A/MgtE integral membrane" evidence="9">
    <location>
        <begin position="122"/>
        <end position="242"/>
    </location>
</feature>
<keyword evidence="3" id="KW-0813">Transport</keyword>
<comment type="similarity">
    <text evidence="2">Belongs to the SLC41A transporter family.</text>
</comment>
<feature type="transmembrane region" description="Helical" evidence="8">
    <location>
        <begin position="228"/>
        <end position="250"/>
    </location>
</feature>
<evidence type="ECO:0000256" key="5">
    <source>
        <dbReference type="ARBA" id="ARBA00022842"/>
    </source>
</evidence>
<keyword evidence="6 8" id="KW-1133">Transmembrane helix</keyword>
<name>A0A1Q9CU72_SYMMI</name>
<evidence type="ECO:0000259" key="9">
    <source>
        <dbReference type="Pfam" id="PF01769"/>
    </source>
</evidence>
<evidence type="ECO:0000256" key="1">
    <source>
        <dbReference type="ARBA" id="ARBA00004141"/>
    </source>
</evidence>
<dbReference type="OMA" id="DYLEDEW"/>
<keyword evidence="11" id="KW-1185">Reference proteome</keyword>
<dbReference type="PANTHER" id="PTHR41394:SF5">
    <property type="entry name" value="SLC41A_MGTE INTEGRAL MEMBRANE DOMAIN-CONTAINING PROTEIN"/>
    <property type="match status" value="1"/>
</dbReference>
<comment type="subcellular location">
    <subcellularLocation>
        <location evidence="1">Membrane</location>
        <topology evidence="1">Multi-pass membrane protein</topology>
    </subcellularLocation>
</comment>
<keyword evidence="5" id="KW-0460">Magnesium</keyword>
<feature type="transmembrane region" description="Helical" evidence="8">
    <location>
        <begin position="191"/>
        <end position="216"/>
    </location>
</feature>
<dbReference type="Pfam" id="PF01769">
    <property type="entry name" value="MgtE"/>
    <property type="match status" value="1"/>
</dbReference>
<gene>
    <name evidence="10" type="ORF">AK812_SmicGene32409</name>
</gene>
<dbReference type="OrthoDB" id="441385at2759"/>
<evidence type="ECO:0000313" key="11">
    <source>
        <dbReference type="Proteomes" id="UP000186817"/>
    </source>
</evidence>
<keyword evidence="7 8" id="KW-0472">Membrane</keyword>
<feature type="transmembrane region" description="Helical" evidence="8">
    <location>
        <begin position="87"/>
        <end position="107"/>
    </location>
</feature>
<sequence>MDDYLEDEWMEDVLAQNAAWNTVAPTGDETQDPGLACINLADLLEAPRQLPLDCLLGLGNKEECELYSSAPEPYVGKSVQTELYGRLPWLLGLLVFLSVSSAILEFFDVLLQKHLIIAFYLTALVGCGGNAGSQAASLVLQALATGELVPTFADFWRVLRKELLVALGIAATLSLGIFGRILLFGGSAVDALAIALAMAVTVSFSVLFGASAPLLLQRAGADPAKVSGPLLSTVIDIAGVLVACLSAQLLEAVGAWDTMEKL</sequence>
<organism evidence="10 11">
    <name type="scientific">Symbiodinium microadriaticum</name>
    <name type="common">Dinoflagellate</name>
    <name type="synonym">Zooxanthella microadriatica</name>
    <dbReference type="NCBI Taxonomy" id="2951"/>
    <lineage>
        <taxon>Eukaryota</taxon>
        <taxon>Sar</taxon>
        <taxon>Alveolata</taxon>
        <taxon>Dinophyceae</taxon>
        <taxon>Suessiales</taxon>
        <taxon>Symbiodiniaceae</taxon>
        <taxon>Symbiodinium</taxon>
    </lineage>
</organism>
<evidence type="ECO:0000256" key="6">
    <source>
        <dbReference type="ARBA" id="ARBA00022989"/>
    </source>
</evidence>
<comment type="caution">
    <text evidence="10">The sequence shown here is derived from an EMBL/GenBank/DDBJ whole genome shotgun (WGS) entry which is preliminary data.</text>
</comment>
<dbReference type="InterPro" id="IPR006667">
    <property type="entry name" value="SLC41_membr_dom"/>
</dbReference>
<feature type="transmembrane region" description="Helical" evidence="8">
    <location>
        <begin position="163"/>
        <end position="185"/>
    </location>
</feature>
<protein>
    <submittedName>
        <fullName evidence="10">Magnesium transporter MgtE</fullName>
    </submittedName>
</protein>
<dbReference type="Gene3D" id="1.10.357.20">
    <property type="entry name" value="SLC41 divalent cation transporters, integral membrane domain"/>
    <property type="match status" value="1"/>
</dbReference>
<dbReference type="PANTHER" id="PTHR41394">
    <property type="entry name" value="MAGNESIUM TRANSPORTER MGTE"/>
    <property type="match status" value="1"/>
</dbReference>
<evidence type="ECO:0000256" key="3">
    <source>
        <dbReference type="ARBA" id="ARBA00022448"/>
    </source>
</evidence>
<evidence type="ECO:0000256" key="2">
    <source>
        <dbReference type="ARBA" id="ARBA00009749"/>
    </source>
</evidence>